<dbReference type="GO" id="GO:0004792">
    <property type="term" value="F:thiosulfate-cyanide sulfurtransferase activity"/>
    <property type="evidence" value="ECO:0007669"/>
    <property type="project" value="InterPro"/>
</dbReference>
<dbReference type="AlphaFoldDB" id="A0A0M3AY57"/>
<dbReference type="EMBL" id="LBIC01000001">
    <property type="protein sequence ID" value="KKW93846.1"/>
    <property type="molecule type" value="Genomic_DNA"/>
</dbReference>
<dbReference type="PROSITE" id="PS50206">
    <property type="entry name" value="RHODANESE_3"/>
    <property type="match status" value="2"/>
</dbReference>
<keyword evidence="1 3" id="KW-0808">Transferase</keyword>
<keyword evidence="2" id="KW-0677">Repeat</keyword>
<name>A0A0M3AY57_9SPHN</name>
<dbReference type="InterPro" id="IPR036873">
    <property type="entry name" value="Rhodanese-like_dom_sf"/>
</dbReference>
<evidence type="ECO:0000256" key="4">
    <source>
        <dbReference type="SAM" id="MobiDB-lite"/>
    </source>
</evidence>
<protein>
    <recommendedName>
        <fullName evidence="3">Sulfurtransferase</fullName>
    </recommendedName>
</protein>
<dbReference type="InterPro" id="IPR001763">
    <property type="entry name" value="Rhodanese-like_dom"/>
</dbReference>
<dbReference type="PATRIC" id="fig|56193.3.peg.833"/>
<organism evidence="6 7">
    <name type="scientific">Sphingobium chungbukense</name>
    <dbReference type="NCBI Taxonomy" id="56193"/>
    <lineage>
        <taxon>Bacteria</taxon>
        <taxon>Pseudomonadati</taxon>
        <taxon>Pseudomonadota</taxon>
        <taxon>Alphaproteobacteria</taxon>
        <taxon>Sphingomonadales</taxon>
        <taxon>Sphingomonadaceae</taxon>
        <taxon>Sphingobium</taxon>
    </lineage>
</organism>
<proteinExistence type="predicted"/>
<dbReference type="Gene3D" id="3.40.250.10">
    <property type="entry name" value="Rhodanese-like domain"/>
    <property type="match status" value="2"/>
</dbReference>
<dbReference type="InterPro" id="IPR001307">
    <property type="entry name" value="Thiosulphate_STrfase_CS"/>
</dbReference>
<keyword evidence="7" id="KW-1185">Reference proteome</keyword>
<dbReference type="PROSITE" id="PS00380">
    <property type="entry name" value="RHODANESE_1"/>
    <property type="match status" value="1"/>
</dbReference>
<dbReference type="InterPro" id="IPR045078">
    <property type="entry name" value="TST/MPST-like"/>
</dbReference>
<accession>A0A0M3AY57</accession>
<dbReference type="SMART" id="SM00450">
    <property type="entry name" value="RHOD"/>
    <property type="match status" value="2"/>
</dbReference>
<dbReference type="RefSeq" id="WP_046762280.1">
    <property type="nucleotide sequence ID" value="NZ_LBIC01000001.1"/>
</dbReference>
<dbReference type="Pfam" id="PF00581">
    <property type="entry name" value="Rhodanese"/>
    <property type="match status" value="2"/>
</dbReference>
<dbReference type="CDD" id="cd01448">
    <property type="entry name" value="TST_Repeat_1"/>
    <property type="match status" value="1"/>
</dbReference>
<reference evidence="6 7" key="1">
    <citation type="submission" date="2015-04" db="EMBL/GenBank/DDBJ databases">
        <title>Genome sequence of aromatic hydrocarbons-degrading Sphingobium chungbukense DJ77.</title>
        <authorList>
            <person name="Kim Y.-C."/>
            <person name="Chae J.-C."/>
        </authorList>
    </citation>
    <scope>NUCLEOTIDE SEQUENCE [LARGE SCALE GENOMIC DNA]</scope>
    <source>
        <strain evidence="6 7">DJ77</strain>
    </source>
</reference>
<feature type="domain" description="Rhodanese" evidence="5">
    <location>
        <begin position="19"/>
        <end position="137"/>
    </location>
</feature>
<evidence type="ECO:0000256" key="1">
    <source>
        <dbReference type="ARBA" id="ARBA00022679"/>
    </source>
</evidence>
<dbReference type="CDD" id="cd01449">
    <property type="entry name" value="TST_Repeat_2"/>
    <property type="match status" value="1"/>
</dbReference>
<dbReference type="PANTHER" id="PTHR11364">
    <property type="entry name" value="THIOSULFATE SULFERTANSFERASE"/>
    <property type="match status" value="1"/>
</dbReference>
<evidence type="ECO:0000256" key="2">
    <source>
        <dbReference type="ARBA" id="ARBA00022737"/>
    </source>
</evidence>
<dbReference type="PANTHER" id="PTHR11364:SF27">
    <property type="entry name" value="SULFURTRANSFERASE"/>
    <property type="match status" value="1"/>
</dbReference>
<dbReference type="STRING" id="56193.YP76_04070"/>
<dbReference type="PROSITE" id="PS00683">
    <property type="entry name" value="RHODANESE_2"/>
    <property type="match status" value="1"/>
</dbReference>
<evidence type="ECO:0000313" key="7">
    <source>
        <dbReference type="Proteomes" id="UP000033874"/>
    </source>
</evidence>
<dbReference type="FunFam" id="3.40.250.10:FF:000001">
    <property type="entry name" value="Sulfurtransferase"/>
    <property type="match status" value="1"/>
</dbReference>
<evidence type="ECO:0000256" key="3">
    <source>
        <dbReference type="RuleBase" id="RU000507"/>
    </source>
</evidence>
<sequence>MDILVSTDWLAAELGAPNLRPDLRIVDASLFLPGTPRDPKAEFEAAHIPGATFLDLPTLSDPDDPRPGMLPTDAFMTERCQQLGIDADSRIIVYDNSPTHSAARGWWMMRLYGVGKGAAILDGGLPKWLAEGRATQSGIPSPRRGNAIAKRAAGQVRTREDLLANLETRTEQVLDARGAARFTGEEKEPRPSMASGHIPGSRNIPSSAFYHADNSMKQGEELRHLFLDAGTDFSRPIITSCGSGVTAAILLAGLELLGKTDVTLYDGSWSEWGLDPATPKETGPAA</sequence>
<evidence type="ECO:0000313" key="6">
    <source>
        <dbReference type="EMBL" id="KKW93846.1"/>
    </source>
</evidence>
<feature type="domain" description="Rhodanese" evidence="5">
    <location>
        <begin position="167"/>
        <end position="281"/>
    </location>
</feature>
<evidence type="ECO:0000259" key="5">
    <source>
        <dbReference type="PROSITE" id="PS50206"/>
    </source>
</evidence>
<feature type="region of interest" description="Disordered" evidence="4">
    <location>
        <begin position="182"/>
        <end position="202"/>
    </location>
</feature>
<dbReference type="Proteomes" id="UP000033874">
    <property type="component" value="Unassembled WGS sequence"/>
</dbReference>
<comment type="caution">
    <text evidence="6">The sequence shown here is derived from an EMBL/GenBank/DDBJ whole genome shotgun (WGS) entry which is preliminary data.</text>
</comment>
<dbReference type="SUPFAM" id="SSF52821">
    <property type="entry name" value="Rhodanese/Cell cycle control phosphatase"/>
    <property type="match status" value="2"/>
</dbReference>
<gene>
    <name evidence="6" type="primary">sseA</name>
    <name evidence="6" type="ORF">YP76_04070</name>
</gene>
<keyword evidence="6" id="KW-0670">Pyruvate</keyword>